<evidence type="ECO:0000259" key="1">
    <source>
        <dbReference type="Pfam" id="PF10135"/>
    </source>
</evidence>
<feature type="domain" description="Flagellar protein FlgJ N-terminal" evidence="1">
    <location>
        <begin position="79"/>
        <end position="118"/>
    </location>
</feature>
<keyword evidence="2" id="KW-0966">Cell projection</keyword>
<name>A0A011UTE7_9HYPH</name>
<dbReference type="HOGENOM" id="CLU_117504_0_0_5"/>
<organism evidence="2 4">
    <name type="scientific">Aquamicrobium defluvii</name>
    <dbReference type="NCBI Taxonomy" id="69279"/>
    <lineage>
        <taxon>Bacteria</taxon>
        <taxon>Pseudomonadati</taxon>
        <taxon>Pseudomonadota</taxon>
        <taxon>Alphaproteobacteria</taxon>
        <taxon>Hyphomicrobiales</taxon>
        <taxon>Phyllobacteriaceae</taxon>
        <taxon>Aquamicrobium</taxon>
    </lineage>
</organism>
<gene>
    <name evidence="2" type="ORF">BG36_20540</name>
    <name evidence="3" type="ORF">DES43_11545</name>
</gene>
<dbReference type="eggNOG" id="COG3951">
    <property type="taxonomic scope" value="Bacteria"/>
</dbReference>
<dbReference type="STRING" id="69279.BG36_20540"/>
<keyword evidence="2" id="KW-0969">Cilium</keyword>
<protein>
    <submittedName>
        <fullName evidence="2">Flagellar rod assembly protein FlgJ</fullName>
    </submittedName>
    <submittedName>
        <fullName evidence="3">Rod binding protein</fullName>
    </submittedName>
</protein>
<evidence type="ECO:0000313" key="2">
    <source>
        <dbReference type="EMBL" id="EXL09531.1"/>
    </source>
</evidence>
<dbReference type="InterPro" id="IPR019301">
    <property type="entry name" value="Flagellar_prot_FlgJ_N"/>
</dbReference>
<dbReference type="RefSeq" id="WP_035024271.1">
    <property type="nucleotide sequence ID" value="NZ_KK073880.1"/>
</dbReference>
<dbReference type="AlphaFoldDB" id="A0A011UTE7"/>
<accession>A0A011UTE7</accession>
<sequence length="178" mass="18776">MAISPPSDIVLDVARAAGPEDIRKAHAELMNRIGGSEASFEVANLPAARAAEPAKGGESFRRFEAMVLQTFIQNMLPKDTEGVYGKGFAGDMWKTQMAERLADTVADRGGIGIAKALASAHYLSGAGAEAAGPASPNRNKAELNAQLNMSSSLVHQLQMRVVRSLGEAGQTLPESRSK</sequence>
<proteinExistence type="predicted"/>
<dbReference type="Proteomes" id="UP000019849">
    <property type="component" value="Unassembled WGS sequence"/>
</dbReference>
<dbReference type="EMBL" id="JENY01000006">
    <property type="protein sequence ID" value="EXL09531.1"/>
    <property type="molecule type" value="Genomic_DNA"/>
</dbReference>
<reference evidence="2 4" key="1">
    <citation type="submission" date="2014-02" db="EMBL/GenBank/DDBJ databases">
        <title>Aquamicrobium defluvii Genome sequencing.</title>
        <authorList>
            <person name="Wang X."/>
        </authorList>
    </citation>
    <scope>NUCLEOTIDE SEQUENCE [LARGE SCALE GENOMIC DNA]</scope>
    <source>
        <strain evidence="2 4">W13Z1</strain>
    </source>
</reference>
<keyword evidence="2" id="KW-0282">Flagellum</keyword>
<evidence type="ECO:0000313" key="4">
    <source>
        <dbReference type="Proteomes" id="UP000019849"/>
    </source>
</evidence>
<evidence type="ECO:0000313" key="5">
    <source>
        <dbReference type="Proteomes" id="UP000294958"/>
    </source>
</evidence>
<evidence type="ECO:0000313" key="3">
    <source>
        <dbReference type="EMBL" id="TDR34277.1"/>
    </source>
</evidence>
<dbReference type="Pfam" id="PF10135">
    <property type="entry name" value="Rod-binding"/>
    <property type="match status" value="1"/>
</dbReference>
<dbReference type="PATRIC" id="fig|69279.3.peg.1045"/>
<dbReference type="EMBL" id="SNZF01000015">
    <property type="protein sequence ID" value="TDR34277.1"/>
    <property type="molecule type" value="Genomic_DNA"/>
</dbReference>
<dbReference type="Proteomes" id="UP000294958">
    <property type="component" value="Unassembled WGS sequence"/>
</dbReference>
<keyword evidence="5" id="KW-1185">Reference proteome</keyword>
<comment type="caution">
    <text evidence="2">The sequence shown here is derived from an EMBL/GenBank/DDBJ whole genome shotgun (WGS) entry which is preliminary data.</text>
</comment>
<reference evidence="3 5" key="2">
    <citation type="submission" date="2019-03" db="EMBL/GenBank/DDBJ databases">
        <title>Genomic Encyclopedia of Type Strains, Phase IV (KMG-IV): sequencing the most valuable type-strain genomes for metagenomic binning, comparative biology and taxonomic classification.</title>
        <authorList>
            <person name="Goeker M."/>
        </authorList>
    </citation>
    <scope>NUCLEOTIDE SEQUENCE [LARGE SCALE GENOMIC DNA]</scope>
    <source>
        <strain evidence="3 5">DSM 11603</strain>
    </source>
</reference>